<gene>
    <name evidence="2" type="ORF">PDE_01307</name>
</gene>
<feature type="region of interest" description="Disordered" evidence="1">
    <location>
        <begin position="1"/>
        <end position="26"/>
    </location>
</feature>
<name>S7ZCF5_PENO1</name>
<reference evidence="2 3" key="1">
    <citation type="journal article" date="2013" name="PLoS ONE">
        <title>Genomic and secretomic analyses reveal unique features of the lignocellulolytic enzyme system of Penicillium decumbens.</title>
        <authorList>
            <person name="Liu G."/>
            <person name="Zhang L."/>
            <person name="Wei X."/>
            <person name="Zou G."/>
            <person name="Qin Y."/>
            <person name="Ma L."/>
            <person name="Li J."/>
            <person name="Zheng H."/>
            <person name="Wang S."/>
            <person name="Wang C."/>
            <person name="Xun L."/>
            <person name="Zhao G.-P."/>
            <person name="Zhou Z."/>
            <person name="Qu Y."/>
        </authorList>
    </citation>
    <scope>NUCLEOTIDE SEQUENCE [LARGE SCALE GENOMIC DNA]</scope>
    <source>
        <strain evidence="3">114-2 / CGMCC 5302</strain>
    </source>
</reference>
<evidence type="ECO:0000256" key="1">
    <source>
        <dbReference type="SAM" id="MobiDB-lite"/>
    </source>
</evidence>
<evidence type="ECO:0000313" key="3">
    <source>
        <dbReference type="Proteomes" id="UP000019376"/>
    </source>
</evidence>
<protein>
    <submittedName>
        <fullName evidence="2">Uncharacterized protein</fullName>
    </submittedName>
</protein>
<accession>S7ZCF5</accession>
<organism evidence="2 3">
    <name type="scientific">Penicillium oxalicum (strain 114-2 / CGMCC 5302)</name>
    <name type="common">Penicillium decumbens</name>
    <dbReference type="NCBI Taxonomy" id="933388"/>
    <lineage>
        <taxon>Eukaryota</taxon>
        <taxon>Fungi</taxon>
        <taxon>Dikarya</taxon>
        <taxon>Ascomycota</taxon>
        <taxon>Pezizomycotina</taxon>
        <taxon>Eurotiomycetes</taxon>
        <taxon>Eurotiomycetidae</taxon>
        <taxon>Eurotiales</taxon>
        <taxon>Aspergillaceae</taxon>
        <taxon>Penicillium</taxon>
    </lineage>
</organism>
<dbReference type="AlphaFoldDB" id="S7ZCF5"/>
<evidence type="ECO:0000313" key="2">
    <source>
        <dbReference type="EMBL" id="EPS26371.1"/>
    </source>
</evidence>
<proteinExistence type="predicted"/>
<dbReference type="EMBL" id="KB644409">
    <property type="protein sequence ID" value="EPS26371.1"/>
    <property type="molecule type" value="Genomic_DNA"/>
</dbReference>
<sequence length="118" mass="13123">MAYSSRMATITRNVRSTQSSPFHPTCLSQGRLKKALRLIRNRENIVLRLVSKKTPDYYRRTRGKARQLQHPRIAVAAAWVDSKLKQGSSECGGATRGNRTVATSGSETDKCLDLGFGQ</sequence>
<dbReference type="Proteomes" id="UP000019376">
    <property type="component" value="Unassembled WGS sequence"/>
</dbReference>
<keyword evidence="3" id="KW-1185">Reference proteome</keyword>
<dbReference type="HOGENOM" id="CLU_2073966_0_0_1"/>